<dbReference type="AlphaFoldDB" id="A0A6J7N0P3"/>
<name>A0A6J7N0P3_9ZZZZ</name>
<proteinExistence type="predicted"/>
<gene>
    <name evidence="1" type="ORF">UFOPK3010_01063</name>
    <name evidence="2" type="ORF">UFOPK3927_00901</name>
</gene>
<reference evidence="2" key="1">
    <citation type="submission" date="2020-05" db="EMBL/GenBank/DDBJ databases">
        <authorList>
            <person name="Chiriac C."/>
            <person name="Salcher M."/>
            <person name="Ghai R."/>
            <person name="Kavagutti S V."/>
        </authorList>
    </citation>
    <scope>NUCLEOTIDE SEQUENCE</scope>
</reference>
<dbReference type="EMBL" id="CAFAAM010000141">
    <property type="protein sequence ID" value="CAB4809539.1"/>
    <property type="molecule type" value="Genomic_DNA"/>
</dbReference>
<evidence type="ECO:0000313" key="2">
    <source>
        <dbReference type="EMBL" id="CAB4984179.1"/>
    </source>
</evidence>
<protein>
    <submittedName>
        <fullName evidence="2">Unannotated protein</fullName>
    </submittedName>
</protein>
<organism evidence="2">
    <name type="scientific">freshwater metagenome</name>
    <dbReference type="NCBI Taxonomy" id="449393"/>
    <lineage>
        <taxon>unclassified sequences</taxon>
        <taxon>metagenomes</taxon>
        <taxon>ecological metagenomes</taxon>
    </lineage>
</organism>
<accession>A0A6J7N0P3</accession>
<evidence type="ECO:0000313" key="1">
    <source>
        <dbReference type="EMBL" id="CAB4809539.1"/>
    </source>
</evidence>
<dbReference type="EMBL" id="CAFBOK010000091">
    <property type="protein sequence ID" value="CAB4984179.1"/>
    <property type="molecule type" value="Genomic_DNA"/>
</dbReference>
<sequence>MAATRPNRRSLITFALVLAALAAVGIGVWVFAEKPQTRSAGKLCEQLARVDTLSTSIVTLDPTTLGPQVAELKRGASVAPAVIQAQFTVLATFVEEIADAVRASPVDKKATLTSALAERQSRVDEVTTAGQAVEQWSLANCGTSLRTTTTRR</sequence>